<evidence type="ECO:0000256" key="2">
    <source>
        <dbReference type="SAM" id="MobiDB-lite"/>
    </source>
</evidence>
<accession>A0A9J6GC98</accession>
<feature type="region of interest" description="Disordered" evidence="2">
    <location>
        <begin position="333"/>
        <end position="549"/>
    </location>
</feature>
<evidence type="ECO:0000256" key="1">
    <source>
        <dbReference type="PROSITE-ProRule" id="PRU00047"/>
    </source>
</evidence>
<organism evidence="4 5">
    <name type="scientific">Haemaphysalis longicornis</name>
    <name type="common">Bush tick</name>
    <dbReference type="NCBI Taxonomy" id="44386"/>
    <lineage>
        <taxon>Eukaryota</taxon>
        <taxon>Metazoa</taxon>
        <taxon>Ecdysozoa</taxon>
        <taxon>Arthropoda</taxon>
        <taxon>Chelicerata</taxon>
        <taxon>Arachnida</taxon>
        <taxon>Acari</taxon>
        <taxon>Parasitiformes</taxon>
        <taxon>Ixodida</taxon>
        <taxon>Ixodoidea</taxon>
        <taxon>Ixodidae</taxon>
        <taxon>Haemaphysalinae</taxon>
        <taxon>Haemaphysalis</taxon>
    </lineage>
</organism>
<dbReference type="GO" id="GO:0008270">
    <property type="term" value="F:zinc ion binding"/>
    <property type="evidence" value="ECO:0007669"/>
    <property type="project" value="UniProtKB-KW"/>
</dbReference>
<dbReference type="SUPFAM" id="SSF57756">
    <property type="entry name" value="Retrovirus zinc finger-like domains"/>
    <property type="match status" value="1"/>
</dbReference>
<gene>
    <name evidence="4" type="ORF">HPB48_012974</name>
</gene>
<protein>
    <recommendedName>
        <fullName evidence="3">CCHC-type domain-containing protein</fullName>
    </recommendedName>
</protein>
<keyword evidence="1" id="KW-0863">Zinc-finger</keyword>
<evidence type="ECO:0000259" key="3">
    <source>
        <dbReference type="PROSITE" id="PS50158"/>
    </source>
</evidence>
<name>A0A9J6GC98_HAELO</name>
<feature type="compositionally biased region" description="Basic residues" evidence="2">
    <location>
        <begin position="348"/>
        <end position="369"/>
    </location>
</feature>
<feature type="compositionally biased region" description="Polar residues" evidence="2">
    <location>
        <begin position="494"/>
        <end position="510"/>
    </location>
</feature>
<evidence type="ECO:0000313" key="4">
    <source>
        <dbReference type="EMBL" id="KAH9373093.1"/>
    </source>
</evidence>
<dbReference type="AlphaFoldDB" id="A0A9J6GC98"/>
<feature type="compositionally biased region" description="Basic and acidic residues" evidence="2">
    <location>
        <begin position="511"/>
        <end position="523"/>
    </location>
</feature>
<dbReference type="VEuPathDB" id="VectorBase:HLOH_062646"/>
<dbReference type="PROSITE" id="PS50158">
    <property type="entry name" value="ZF_CCHC"/>
    <property type="match status" value="1"/>
</dbReference>
<reference evidence="4 5" key="1">
    <citation type="journal article" date="2020" name="Cell">
        <title>Large-Scale Comparative Analyses of Tick Genomes Elucidate Their Genetic Diversity and Vector Capacities.</title>
        <authorList>
            <consortium name="Tick Genome and Microbiome Consortium (TIGMIC)"/>
            <person name="Jia N."/>
            <person name="Wang J."/>
            <person name="Shi W."/>
            <person name="Du L."/>
            <person name="Sun Y."/>
            <person name="Zhan W."/>
            <person name="Jiang J.F."/>
            <person name="Wang Q."/>
            <person name="Zhang B."/>
            <person name="Ji P."/>
            <person name="Bell-Sakyi L."/>
            <person name="Cui X.M."/>
            <person name="Yuan T.T."/>
            <person name="Jiang B.G."/>
            <person name="Yang W.F."/>
            <person name="Lam T.T."/>
            <person name="Chang Q.C."/>
            <person name="Ding S.J."/>
            <person name="Wang X.J."/>
            <person name="Zhu J.G."/>
            <person name="Ruan X.D."/>
            <person name="Zhao L."/>
            <person name="Wei J.T."/>
            <person name="Ye R.Z."/>
            <person name="Que T.C."/>
            <person name="Du C.H."/>
            <person name="Zhou Y.H."/>
            <person name="Cheng J.X."/>
            <person name="Dai P.F."/>
            <person name="Guo W.B."/>
            <person name="Han X.H."/>
            <person name="Huang E.J."/>
            <person name="Li L.F."/>
            <person name="Wei W."/>
            <person name="Gao Y.C."/>
            <person name="Liu J.Z."/>
            <person name="Shao H.Z."/>
            <person name="Wang X."/>
            <person name="Wang C.C."/>
            <person name="Yang T.C."/>
            <person name="Huo Q.B."/>
            <person name="Li W."/>
            <person name="Chen H.Y."/>
            <person name="Chen S.E."/>
            <person name="Zhou L.G."/>
            <person name="Ni X.B."/>
            <person name="Tian J.H."/>
            <person name="Sheng Y."/>
            <person name="Liu T."/>
            <person name="Pan Y.S."/>
            <person name="Xia L.Y."/>
            <person name="Li J."/>
            <person name="Zhao F."/>
            <person name="Cao W.C."/>
        </authorList>
    </citation>
    <scope>NUCLEOTIDE SEQUENCE [LARGE SCALE GENOMIC DNA]</scope>
    <source>
        <strain evidence="4">HaeL-2018</strain>
    </source>
</reference>
<comment type="caution">
    <text evidence="4">The sequence shown here is derived from an EMBL/GenBank/DDBJ whole genome shotgun (WGS) entry which is preliminary data.</text>
</comment>
<keyword evidence="1" id="KW-0862">Zinc</keyword>
<feature type="domain" description="CCHC-type" evidence="3">
    <location>
        <begin position="263"/>
        <end position="278"/>
    </location>
</feature>
<feature type="compositionally biased region" description="Basic and acidic residues" evidence="2">
    <location>
        <begin position="334"/>
        <end position="347"/>
    </location>
</feature>
<dbReference type="OrthoDB" id="6488226at2759"/>
<keyword evidence="5" id="KW-1185">Reference proteome</keyword>
<dbReference type="Proteomes" id="UP000821853">
    <property type="component" value="Chromosome 4"/>
</dbReference>
<dbReference type="InterPro" id="IPR001878">
    <property type="entry name" value="Znf_CCHC"/>
</dbReference>
<feature type="compositionally biased region" description="Basic and acidic residues" evidence="2">
    <location>
        <begin position="540"/>
        <end position="549"/>
    </location>
</feature>
<dbReference type="InterPro" id="IPR036875">
    <property type="entry name" value="Znf_CCHC_sf"/>
</dbReference>
<sequence>MSTAMRIEVDGEEILPEEVSRAQGWKTAGEKLNVNGGRQLRLTQGSHGGQDCASAGAAHNTCGQDGDLGGASETMLCHKKAKRVNKGRLLKGARMPDLPRADIKIILRPRGGLRVSEVSRVEISRAIAAAAQVAASDLKEDVICLNNQQNIIVASTPSRENADKYAAVTSIDIRGTAHEVSAYESAPHGTVKGVIRGIPLEDTAQEIQDYVVHKHNPTALQANRIGKTRSVVIAFAGTKVPNYVRYGNLLVECTLHRKQIDVCYTCGRLGHRMDVCPNPKDRICRGCGAANPDPEHSCVPQCSLCGGKHLTADRTCKARFKTPYVVRRRRWERRRAEDGDTSQEKRGRTGRPRRSTSSRSRSRTPARKGRPPEPSTFEIPLPGRPQGGRPDAIGWPEGEPPLGDGQEGEQRQTRLERKTPEVPVPVPSTEVEVPGPFQSAAPREEHRQTGGLGKRVSRRSREQHRVPSPYPLPTSRSGRCSQVRRQPMHRAQENNRTATSPNQGAECTNTRSHEKDRGADERLAPATATCRTARARSAKCRGEIHHLSA</sequence>
<proteinExistence type="predicted"/>
<evidence type="ECO:0000313" key="5">
    <source>
        <dbReference type="Proteomes" id="UP000821853"/>
    </source>
</evidence>
<dbReference type="GO" id="GO:0003676">
    <property type="term" value="F:nucleic acid binding"/>
    <property type="evidence" value="ECO:0007669"/>
    <property type="project" value="InterPro"/>
</dbReference>
<dbReference type="EMBL" id="JABSTR010000006">
    <property type="protein sequence ID" value="KAH9373093.1"/>
    <property type="molecule type" value="Genomic_DNA"/>
</dbReference>
<dbReference type="SMART" id="SM00343">
    <property type="entry name" value="ZnF_C2HC"/>
    <property type="match status" value="1"/>
</dbReference>
<feature type="compositionally biased region" description="Polar residues" evidence="2">
    <location>
        <begin position="474"/>
        <end position="484"/>
    </location>
</feature>
<feature type="compositionally biased region" description="Basic and acidic residues" evidence="2">
    <location>
        <begin position="408"/>
        <end position="420"/>
    </location>
</feature>
<keyword evidence="1" id="KW-0479">Metal-binding</keyword>